<sequence length="49" mass="5551">MEGHEIIGTAYNGHQALQEIGNLPTYPDVIIIDHRMPIKNGLDTLKEMY</sequence>
<evidence type="ECO:0000259" key="1">
    <source>
        <dbReference type="PROSITE" id="PS50110"/>
    </source>
</evidence>
<gene>
    <name evidence="2" type="ORF">S03H2_69748</name>
</gene>
<reference evidence="2" key="1">
    <citation type="journal article" date="2014" name="Front. Microbiol.">
        <title>High frequency of phylogenetically diverse reductive dehalogenase-homologous genes in deep subseafloor sedimentary metagenomes.</title>
        <authorList>
            <person name="Kawai M."/>
            <person name="Futagami T."/>
            <person name="Toyoda A."/>
            <person name="Takaki Y."/>
            <person name="Nishi S."/>
            <person name="Hori S."/>
            <person name="Arai W."/>
            <person name="Tsubouchi T."/>
            <person name="Morono Y."/>
            <person name="Uchiyama I."/>
            <person name="Ito T."/>
            <person name="Fujiyama A."/>
            <person name="Inagaki F."/>
            <person name="Takami H."/>
        </authorList>
    </citation>
    <scope>NUCLEOTIDE SEQUENCE</scope>
    <source>
        <strain evidence="2">Expedition CK06-06</strain>
    </source>
</reference>
<organism evidence="2">
    <name type="scientific">marine sediment metagenome</name>
    <dbReference type="NCBI Taxonomy" id="412755"/>
    <lineage>
        <taxon>unclassified sequences</taxon>
        <taxon>metagenomes</taxon>
        <taxon>ecological metagenomes</taxon>
    </lineage>
</organism>
<dbReference type="GO" id="GO:0000160">
    <property type="term" value="P:phosphorelay signal transduction system"/>
    <property type="evidence" value="ECO:0007669"/>
    <property type="project" value="InterPro"/>
</dbReference>
<accession>X1LBK8</accession>
<dbReference type="PROSITE" id="PS50110">
    <property type="entry name" value="RESPONSE_REGULATORY"/>
    <property type="match status" value="1"/>
</dbReference>
<dbReference type="InterPro" id="IPR001789">
    <property type="entry name" value="Sig_transdc_resp-reg_receiver"/>
</dbReference>
<feature type="non-terminal residue" evidence="2">
    <location>
        <position position="49"/>
    </location>
</feature>
<dbReference type="InterPro" id="IPR011006">
    <property type="entry name" value="CheY-like_superfamily"/>
</dbReference>
<dbReference type="AlphaFoldDB" id="X1LBK8"/>
<name>X1LBK8_9ZZZZ</name>
<evidence type="ECO:0000313" key="2">
    <source>
        <dbReference type="EMBL" id="GAH99819.1"/>
    </source>
</evidence>
<proteinExistence type="predicted"/>
<dbReference type="EMBL" id="BARU01046159">
    <property type="protein sequence ID" value="GAH99819.1"/>
    <property type="molecule type" value="Genomic_DNA"/>
</dbReference>
<comment type="caution">
    <text evidence="2">The sequence shown here is derived from an EMBL/GenBank/DDBJ whole genome shotgun (WGS) entry which is preliminary data.</text>
</comment>
<dbReference type="SUPFAM" id="SSF52172">
    <property type="entry name" value="CheY-like"/>
    <property type="match status" value="1"/>
</dbReference>
<dbReference type="Gene3D" id="3.40.50.2300">
    <property type="match status" value="1"/>
</dbReference>
<feature type="domain" description="Response regulatory" evidence="1">
    <location>
        <begin position="1"/>
        <end position="49"/>
    </location>
</feature>
<protein>
    <recommendedName>
        <fullName evidence="1">Response regulatory domain-containing protein</fullName>
    </recommendedName>
</protein>